<dbReference type="OrthoDB" id="8922241at2759"/>
<keyword evidence="4" id="KW-0862">Zinc</keyword>
<evidence type="ECO:0000259" key="10">
    <source>
        <dbReference type="PROSITE" id="PS50157"/>
    </source>
</evidence>
<comment type="caution">
    <text evidence="11">The sequence shown here is derived from an EMBL/GenBank/DDBJ whole genome shotgun (WGS) entry which is preliminary data.</text>
</comment>
<dbReference type="PROSITE" id="PS00028">
    <property type="entry name" value="ZINC_FINGER_C2H2_1"/>
    <property type="match status" value="2"/>
</dbReference>
<keyword evidence="7" id="KW-0539">Nucleus</keyword>
<evidence type="ECO:0000313" key="11">
    <source>
        <dbReference type="EMBL" id="RFU27846.1"/>
    </source>
</evidence>
<feature type="non-terminal residue" evidence="11">
    <location>
        <position position="1"/>
    </location>
</feature>
<accession>A0A3E2H370</accession>
<dbReference type="SUPFAM" id="SSF57667">
    <property type="entry name" value="beta-beta-alpha zinc fingers"/>
    <property type="match status" value="1"/>
</dbReference>
<dbReference type="GO" id="GO:0008270">
    <property type="term" value="F:zinc ion binding"/>
    <property type="evidence" value="ECO:0007669"/>
    <property type="project" value="UniProtKB-KW"/>
</dbReference>
<dbReference type="EMBL" id="NCSJ02000187">
    <property type="protein sequence ID" value="RFU27846.1"/>
    <property type="molecule type" value="Genomic_DNA"/>
</dbReference>
<gene>
    <name evidence="11" type="ORF">B7463_g8482</name>
</gene>
<dbReference type="InterPro" id="IPR051061">
    <property type="entry name" value="Zinc_finger_trans_reg"/>
</dbReference>
<comment type="subcellular location">
    <subcellularLocation>
        <location evidence="1">Nucleus</location>
    </subcellularLocation>
</comment>
<protein>
    <recommendedName>
        <fullName evidence="10">C2H2-type domain-containing protein</fullName>
    </recommendedName>
</protein>
<reference evidence="11 12" key="1">
    <citation type="submission" date="2018-05" db="EMBL/GenBank/DDBJ databases">
        <title>Draft genome sequence of Scytalidium lignicola DSM 105466, a ubiquitous saprotrophic fungus.</title>
        <authorList>
            <person name="Buettner E."/>
            <person name="Gebauer A.M."/>
            <person name="Hofrichter M."/>
            <person name="Liers C."/>
            <person name="Kellner H."/>
        </authorList>
    </citation>
    <scope>NUCLEOTIDE SEQUENCE [LARGE SCALE GENOMIC DNA]</scope>
    <source>
        <strain evidence="11 12">DSM 105466</strain>
    </source>
</reference>
<evidence type="ECO:0000256" key="8">
    <source>
        <dbReference type="PROSITE-ProRule" id="PRU00042"/>
    </source>
</evidence>
<feature type="domain" description="C2H2-type" evidence="10">
    <location>
        <begin position="188"/>
        <end position="217"/>
    </location>
</feature>
<dbReference type="GO" id="GO:0005634">
    <property type="term" value="C:nucleus"/>
    <property type="evidence" value="ECO:0007669"/>
    <property type="project" value="UniProtKB-SubCell"/>
</dbReference>
<dbReference type="InterPro" id="IPR013087">
    <property type="entry name" value="Znf_C2H2_type"/>
</dbReference>
<evidence type="ECO:0000256" key="3">
    <source>
        <dbReference type="ARBA" id="ARBA00022771"/>
    </source>
</evidence>
<dbReference type="PANTHER" id="PTHR46179">
    <property type="entry name" value="ZINC FINGER PROTEIN"/>
    <property type="match status" value="1"/>
</dbReference>
<feature type="non-terminal residue" evidence="11">
    <location>
        <position position="279"/>
    </location>
</feature>
<feature type="domain" description="C2H2-type" evidence="10">
    <location>
        <begin position="253"/>
        <end position="279"/>
    </location>
</feature>
<keyword evidence="6" id="KW-0804">Transcription</keyword>
<dbReference type="GO" id="GO:0006357">
    <property type="term" value="P:regulation of transcription by RNA polymerase II"/>
    <property type="evidence" value="ECO:0007669"/>
    <property type="project" value="TreeGrafter"/>
</dbReference>
<dbReference type="SMART" id="SM00355">
    <property type="entry name" value="ZnF_C2H2"/>
    <property type="match status" value="3"/>
</dbReference>
<feature type="region of interest" description="Disordered" evidence="9">
    <location>
        <begin position="42"/>
        <end position="75"/>
    </location>
</feature>
<feature type="compositionally biased region" description="Low complexity" evidence="9">
    <location>
        <begin position="47"/>
        <end position="62"/>
    </location>
</feature>
<sequence>MSSTPLDIAPGVEDLKVLLPFYLLQLLQAERVSACYTISGKCHSDQSHSGSSEDSGLSATSEDFSRPGPGGPPNWDQLSIELPDGHGYLELGSENPVNSEEAVFNDDFSWVLPEILGNMDQENAMMMMESESMEEFNSHEYWNQPTENAVISPNSSLVAGASAIQQNRESESQLALTEGTSSRAKSLLPCTQPGCKSEFKDRHALNHHLRYHQKRYECPHPSHTEKVAFSLEKDLKRHQKTHNSESERELERHYCQYCGEGFTRADNKKRHEDTKHSQT</sequence>
<keyword evidence="12" id="KW-1185">Reference proteome</keyword>
<evidence type="ECO:0000313" key="12">
    <source>
        <dbReference type="Proteomes" id="UP000258309"/>
    </source>
</evidence>
<keyword evidence="3 8" id="KW-0863">Zinc-finger</keyword>
<dbReference type="PROSITE" id="PS50157">
    <property type="entry name" value="ZINC_FINGER_C2H2_2"/>
    <property type="match status" value="2"/>
</dbReference>
<evidence type="ECO:0000256" key="2">
    <source>
        <dbReference type="ARBA" id="ARBA00022723"/>
    </source>
</evidence>
<dbReference type="AlphaFoldDB" id="A0A3E2H370"/>
<dbReference type="InterPro" id="IPR036236">
    <property type="entry name" value="Znf_C2H2_sf"/>
</dbReference>
<evidence type="ECO:0000256" key="9">
    <source>
        <dbReference type="SAM" id="MobiDB-lite"/>
    </source>
</evidence>
<evidence type="ECO:0000256" key="4">
    <source>
        <dbReference type="ARBA" id="ARBA00022833"/>
    </source>
</evidence>
<evidence type="ECO:0000256" key="7">
    <source>
        <dbReference type="ARBA" id="ARBA00023242"/>
    </source>
</evidence>
<name>A0A3E2H370_SCYLI</name>
<keyword evidence="5" id="KW-0805">Transcription regulation</keyword>
<dbReference type="PANTHER" id="PTHR46179:SF13">
    <property type="entry name" value="C2H2-TYPE DOMAIN-CONTAINING PROTEIN"/>
    <property type="match status" value="1"/>
</dbReference>
<dbReference type="Proteomes" id="UP000258309">
    <property type="component" value="Unassembled WGS sequence"/>
</dbReference>
<evidence type="ECO:0000256" key="6">
    <source>
        <dbReference type="ARBA" id="ARBA00023163"/>
    </source>
</evidence>
<organism evidence="11 12">
    <name type="scientific">Scytalidium lignicola</name>
    <name type="common">Hyphomycete</name>
    <dbReference type="NCBI Taxonomy" id="5539"/>
    <lineage>
        <taxon>Eukaryota</taxon>
        <taxon>Fungi</taxon>
        <taxon>Dikarya</taxon>
        <taxon>Ascomycota</taxon>
        <taxon>Pezizomycotina</taxon>
        <taxon>Leotiomycetes</taxon>
        <taxon>Leotiomycetes incertae sedis</taxon>
        <taxon>Scytalidium</taxon>
    </lineage>
</organism>
<evidence type="ECO:0000256" key="1">
    <source>
        <dbReference type="ARBA" id="ARBA00004123"/>
    </source>
</evidence>
<dbReference type="Gene3D" id="3.30.160.60">
    <property type="entry name" value="Classic Zinc Finger"/>
    <property type="match status" value="1"/>
</dbReference>
<keyword evidence="2" id="KW-0479">Metal-binding</keyword>
<proteinExistence type="predicted"/>
<dbReference type="STRING" id="5539.A0A3E2H370"/>
<evidence type="ECO:0000256" key="5">
    <source>
        <dbReference type="ARBA" id="ARBA00023015"/>
    </source>
</evidence>